<proteinExistence type="predicted"/>
<dbReference type="AlphaFoldDB" id="A0A0M0GD58"/>
<dbReference type="EMBL" id="LGUF01000007">
    <property type="protein sequence ID" value="KON87789.1"/>
    <property type="molecule type" value="Genomic_DNA"/>
</dbReference>
<organism evidence="1 2">
    <name type="scientific">Sporosarcina globispora</name>
    <name type="common">Bacillus globisporus</name>
    <dbReference type="NCBI Taxonomy" id="1459"/>
    <lineage>
        <taxon>Bacteria</taxon>
        <taxon>Bacillati</taxon>
        <taxon>Bacillota</taxon>
        <taxon>Bacilli</taxon>
        <taxon>Bacillales</taxon>
        <taxon>Caryophanaceae</taxon>
        <taxon>Sporosarcina</taxon>
    </lineage>
</organism>
<accession>A0A0M0GD58</accession>
<reference evidence="2" key="1">
    <citation type="submission" date="2015-07" db="EMBL/GenBank/DDBJ databases">
        <title>Fjat-10036 dsm4.</title>
        <authorList>
            <person name="Liu B."/>
            <person name="Wang J."/>
            <person name="Zhu Y."/>
            <person name="Liu G."/>
            <person name="Chen Q."/>
            <person name="Chen Z."/>
            <person name="Lan J."/>
            <person name="Che J."/>
            <person name="Ge C."/>
            <person name="Shi H."/>
            <person name="Pan Z."/>
            <person name="Liu X."/>
        </authorList>
    </citation>
    <scope>NUCLEOTIDE SEQUENCE [LARGE SCALE GENOMIC DNA]</scope>
    <source>
        <strain evidence="2">DSM 4</strain>
    </source>
</reference>
<dbReference type="Proteomes" id="UP000037109">
    <property type="component" value="Unassembled WGS sequence"/>
</dbReference>
<dbReference type="PATRIC" id="fig|1459.3.peg.2980"/>
<gene>
    <name evidence="1" type="ORF">AF332_13775</name>
</gene>
<dbReference type="OrthoDB" id="2903733at2"/>
<protein>
    <submittedName>
        <fullName evidence="1">Uncharacterized protein</fullName>
    </submittedName>
</protein>
<evidence type="ECO:0000313" key="1">
    <source>
        <dbReference type="EMBL" id="KON87789.1"/>
    </source>
</evidence>
<comment type="caution">
    <text evidence="1">The sequence shown here is derived from an EMBL/GenBank/DDBJ whole genome shotgun (WGS) entry which is preliminary data.</text>
</comment>
<keyword evidence="2" id="KW-1185">Reference proteome</keyword>
<evidence type="ECO:0000313" key="2">
    <source>
        <dbReference type="Proteomes" id="UP000037109"/>
    </source>
</evidence>
<name>A0A0M0GD58_SPOGL</name>
<sequence length="66" mass="7908">MKKYKLKNHFNGIKKGTHFYLIAESEFIGIKEYVLRTIDLSVRISINESELNKNFTLINSYFYKEE</sequence>